<dbReference type="InterPro" id="IPR036345">
    <property type="entry name" value="ExoRNase_PH_dom2_sf"/>
</dbReference>
<dbReference type="GO" id="GO:0016896">
    <property type="term" value="F:RNA exonuclease activity, producing 5'-phosphomonoesters"/>
    <property type="evidence" value="ECO:0007669"/>
    <property type="project" value="InterPro"/>
</dbReference>
<evidence type="ECO:0000313" key="19">
    <source>
        <dbReference type="Proteomes" id="UP000228874"/>
    </source>
</evidence>
<dbReference type="SUPFAM" id="SSF55666">
    <property type="entry name" value="Ribonuclease PH domain 2-like"/>
    <property type="match status" value="1"/>
</dbReference>
<feature type="domain" description="Exoribonuclease phosphorolytic" evidence="10">
    <location>
        <begin position="156"/>
        <end position="220"/>
    </location>
</feature>
<keyword evidence="5" id="KW-0378">Hydrolase</keyword>
<dbReference type="GO" id="GO:0000177">
    <property type="term" value="C:cytoplasmic exosome (RNase complex)"/>
    <property type="evidence" value="ECO:0007669"/>
    <property type="project" value="TreeGrafter"/>
</dbReference>
<reference evidence="11 21" key="1">
    <citation type="submission" date="2017-09" db="EMBL/GenBank/DDBJ databases">
        <title>Depth-based differentiation of microbial function through sediment-hosted aquifers and enrichment of novel symbionts in the deep terrestrial subsurface.</title>
        <authorList>
            <person name="Probst A.J."/>
            <person name="Ladd B."/>
            <person name="Jarett J.K."/>
            <person name="Geller-Mcgrath D.E."/>
            <person name="Sieber C.M."/>
            <person name="Emerson J.B."/>
            <person name="Anantharaman K."/>
            <person name="Thomas B.C."/>
            <person name="Malmstrom R."/>
            <person name="Stieglmeier M."/>
            <person name="Klingl A."/>
            <person name="Woyke T."/>
            <person name="Ryan C.M."/>
            <person name="Banfield J.F."/>
        </authorList>
    </citation>
    <scope>NUCLEOTIDE SEQUENCE [LARGE SCALE GENOMIC DNA]</scope>
    <source>
        <strain evidence="13">CG02_land_8_20_14_3_00_31_209</strain>
        <strain evidence="12">CG03_land_8_20_14_0_80_31_114</strain>
        <strain evidence="14">CG17_big_fil_post_rev_8_21_14_2_50_31_73</strain>
        <strain evidence="11">CG18_big_fil_WC_8_21_14_2_50_31_19</strain>
        <strain evidence="16">CG_4_10_14_0_8_um_filter_31_133</strain>
        <strain evidence="15">CG_4_8_14_3_um_filter</strain>
        <strain evidence="18">CG_4_9_14_0_8_um_filter_31_21</strain>
        <strain evidence="17">CG_4_9_14_3_um_filter_31_125</strain>
    </source>
</reference>
<dbReference type="InterPro" id="IPR001247">
    <property type="entry name" value="ExoRNase_PH_dom1"/>
</dbReference>
<dbReference type="InterPro" id="IPR011807">
    <property type="entry name" value="Rrp41"/>
</dbReference>
<evidence type="ECO:0000256" key="4">
    <source>
        <dbReference type="ARBA" id="ARBA00022722"/>
    </source>
</evidence>
<comment type="subcellular location">
    <subcellularLocation>
        <location evidence="1">Cytoplasm</location>
    </subcellularLocation>
</comment>
<evidence type="ECO:0000259" key="9">
    <source>
        <dbReference type="Pfam" id="PF01138"/>
    </source>
</evidence>
<evidence type="ECO:0000256" key="5">
    <source>
        <dbReference type="ARBA" id="ARBA00022801"/>
    </source>
</evidence>
<organism evidence="11 21">
    <name type="scientific">Huberarchaeum crystalense</name>
    <dbReference type="NCBI Taxonomy" id="2014257"/>
    <lineage>
        <taxon>Archaea</taxon>
        <taxon>Candidatus Huberarchaeota</taxon>
        <taxon>Candidatus Huberarchaeia</taxon>
        <taxon>Candidatus Huberarchaeales</taxon>
        <taxon>Candidatus Huberarchaeaceae</taxon>
        <taxon>Candidatus Huberarchaeum</taxon>
    </lineage>
</organism>
<dbReference type="Proteomes" id="UP000229789">
    <property type="component" value="Unassembled WGS sequence"/>
</dbReference>
<evidence type="ECO:0000256" key="2">
    <source>
        <dbReference type="ARBA" id="ARBA00006678"/>
    </source>
</evidence>
<dbReference type="CDD" id="cd11366">
    <property type="entry name" value="RNase_PH_archRRP41"/>
    <property type="match status" value="1"/>
</dbReference>
<evidence type="ECO:0000313" key="11">
    <source>
        <dbReference type="EMBL" id="PIN66457.1"/>
    </source>
</evidence>
<evidence type="ECO:0000313" key="15">
    <source>
        <dbReference type="EMBL" id="PIX28231.1"/>
    </source>
</evidence>
<dbReference type="Proteomes" id="UP000230477">
    <property type="component" value="Unassembled WGS sequence"/>
</dbReference>
<evidence type="ECO:0000313" key="13">
    <source>
        <dbReference type="EMBL" id="PIV46599.1"/>
    </source>
</evidence>
<dbReference type="Proteomes" id="UP000228888">
    <property type="component" value="Unassembled WGS sequence"/>
</dbReference>
<dbReference type="PANTHER" id="PTHR11953">
    <property type="entry name" value="EXOSOME COMPLEX COMPONENT"/>
    <property type="match status" value="1"/>
</dbReference>
<dbReference type="EMBL" id="PCUF01000035">
    <property type="protein sequence ID" value="PIN66457.1"/>
    <property type="molecule type" value="Genomic_DNA"/>
</dbReference>
<comment type="caution">
    <text evidence="11">The sequence shown here is derived from an EMBL/GenBank/DDBJ whole genome shotgun (WGS) entry which is preliminary data.</text>
</comment>
<dbReference type="EMBL" id="PFUW01000028">
    <property type="protein sequence ID" value="PJB03854.1"/>
    <property type="molecule type" value="Genomic_DNA"/>
</dbReference>
<evidence type="ECO:0000313" key="18">
    <source>
        <dbReference type="EMBL" id="PJC01661.1"/>
    </source>
</evidence>
<accession>A0A2H9M346</accession>
<sequence length="242" mass="26676">MAQKPKGLVLWNGKKRSDGRGVNELRNISMQVGVLPQVTGSAMVTFGKTKVIASVYGPKLVVPSHLSDSSKAIVNVEYTMAPFSTKERIDPRFSRRSQELSKILSRAFEAAIFTDMYPETEINIFVQVINADAGTRIACLNAASLALCQAGVEMRDLVVGITAGKVDGKVVLDLDNPEDNYGEADFAFAMMPTKNEIVLLQMDGNLTKEECDEAMKLMKNGIQKIYQMQRDALLADYKEESK</sequence>
<accession>A0A2H9RDI0</accession>
<evidence type="ECO:0000313" key="14">
    <source>
        <dbReference type="EMBL" id="PIV89600.1"/>
    </source>
</evidence>
<dbReference type="Proteomes" id="UP000228874">
    <property type="component" value="Unassembled WGS sequence"/>
</dbReference>
<dbReference type="Proteomes" id="UP000231232">
    <property type="component" value="Unassembled WGS sequence"/>
</dbReference>
<accession>A0A2H9MM65</accession>
<keyword evidence="6" id="KW-0271">Exosome</keyword>
<dbReference type="InterPro" id="IPR027408">
    <property type="entry name" value="PNPase/RNase_PH_dom_sf"/>
</dbReference>
<keyword evidence="4" id="KW-0540">Nuclease</keyword>
<dbReference type="Proteomes" id="UP000230713">
    <property type="component" value="Unassembled WGS sequence"/>
</dbReference>
<dbReference type="GO" id="GO:0000956">
    <property type="term" value="P:nuclear-transcribed mRNA catabolic process"/>
    <property type="evidence" value="ECO:0007669"/>
    <property type="project" value="UniProtKB-ARBA"/>
</dbReference>
<evidence type="ECO:0000256" key="3">
    <source>
        <dbReference type="ARBA" id="ARBA00022490"/>
    </source>
</evidence>
<dbReference type="Gene3D" id="3.30.230.70">
    <property type="entry name" value="GHMP Kinase, N-terminal domain"/>
    <property type="match status" value="1"/>
</dbReference>
<dbReference type="Pfam" id="PF03725">
    <property type="entry name" value="RNase_PH_C"/>
    <property type="match status" value="1"/>
</dbReference>
<dbReference type="GO" id="GO:0003723">
    <property type="term" value="F:RNA binding"/>
    <property type="evidence" value="ECO:0007669"/>
    <property type="project" value="TreeGrafter"/>
</dbReference>
<accession>A0A2H9P8T5</accession>
<evidence type="ECO:0000256" key="6">
    <source>
        <dbReference type="ARBA" id="ARBA00022835"/>
    </source>
</evidence>
<evidence type="ECO:0000256" key="7">
    <source>
        <dbReference type="ARBA" id="ARBA00022839"/>
    </source>
</evidence>
<evidence type="ECO:0000313" key="16">
    <source>
        <dbReference type="EMBL" id="PIY99883.1"/>
    </source>
</evidence>
<evidence type="ECO:0000313" key="17">
    <source>
        <dbReference type="EMBL" id="PJB03854.1"/>
    </source>
</evidence>
<reference evidence="19 20" key="2">
    <citation type="submission" date="2017-09" db="EMBL/GenBank/DDBJ databases">
        <title>Depth-based differentiation of microbial function through sediment-hosted aquifers and enrichment of novel symbionts in the deep terrestrial subsurface.</title>
        <authorList>
            <person name="Probst A.J."/>
            <person name="Ladd B."/>
            <person name="Jarett J.K."/>
            <person name="Geller-Mcgrath D.E."/>
            <person name="Sieber C.M.K."/>
            <person name="Emerson J.B."/>
            <person name="Anantharaman K."/>
            <person name="Thomas B.C."/>
            <person name="Malmstrom R."/>
            <person name="Stieglmeier M."/>
            <person name="Klingl A."/>
            <person name="Woyke T."/>
            <person name="Ryan C.M."/>
            <person name="Banfield J.F."/>
        </authorList>
    </citation>
    <scope>NUCLEOTIDE SEQUENCE [LARGE SCALE GENOMIC DNA]</scope>
</reference>
<dbReference type="Pfam" id="PF01138">
    <property type="entry name" value="RNase_PH"/>
    <property type="match status" value="1"/>
</dbReference>
<protein>
    <submittedName>
        <fullName evidence="11">Exosome complex exonuclease Rrp41</fullName>
    </submittedName>
</protein>
<keyword evidence="7 11" id="KW-0269">Exonuclease</keyword>
<dbReference type="InterPro" id="IPR020568">
    <property type="entry name" value="Ribosomal_Su5_D2-typ_SF"/>
</dbReference>
<evidence type="ECO:0000313" key="12">
    <source>
        <dbReference type="EMBL" id="PIV13727.1"/>
    </source>
</evidence>
<dbReference type="PANTHER" id="PTHR11953:SF0">
    <property type="entry name" value="EXOSOME COMPLEX COMPONENT RRP41"/>
    <property type="match status" value="1"/>
</dbReference>
<accession>A0A2H9M8I7</accession>
<comment type="similarity">
    <text evidence="2">Belongs to the RNase PH family.</text>
</comment>
<feature type="domain" description="Exoribonuclease phosphorolytic" evidence="9">
    <location>
        <begin position="24"/>
        <end position="153"/>
    </location>
</feature>
<accession>A0A2H9QS30</accession>
<comment type="subunit">
    <text evidence="8">Component of the archaeal exosome complex. Forms a hexameric ring-like arrangement composed of 3 Rrp41-Rrp42 heterodimers. The hexameric ring associates with a trimer of Rrp4 and/or Csl4 subunits.</text>
</comment>
<dbReference type="GO" id="GO:0016075">
    <property type="term" value="P:rRNA catabolic process"/>
    <property type="evidence" value="ECO:0007669"/>
    <property type="project" value="TreeGrafter"/>
</dbReference>
<evidence type="ECO:0000313" key="21">
    <source>
        <dbReference type="Proteomes" id="UP000229789"/>
    </source>
</evidence>
<dbReference type="Proteomes" id="UP000228989">
    <property type="component" value="Unassembled WGS sequence"/>
</dbReference>
<gene>
    <name evidence="18" type="ORF">CO072_00550</name>
    <name evidence="17" type="ORF">CO124_01755</name>
    <name evidence="13" type="ORF">COS22_00490</name>
    <name evidence="12" type="ORF">COS45_01385</name>
    <name evidence="14" type="ORF">COW47_02095</name>
    <name evidence="11" type="ORF">COW69_02235</name>
    <name evidence="16" type="ORF">COY63_01170</name>
    <name evidence="15" type="ORF">COZ66_00570</name>
</gene>
<proteinExistence type="inferred from homology"/>
<accession>A0A2H9N4D1</accession>
<dbReference type="EMBL" id="PFSX01000014">
    <property type="protein sequence ID" value="PJC01661.1"/>
    <property type="molecule type" value="Genomic_DNA"/>
</dbReference>
<dbReference type="FunFam" id="3.30.230.70:FF:000004">
    <property type="entry name" value="Exosome complex component Rrp41"/>
    <property type="match status" value="1"/>
</dbReference>
<name>A0A2G9LIT8_HUBC1</name>
<dbReference type="AlphaFoldDB" id="A0A2G9LIT8"/>
<evidence type="ECO:0000256" key="1">
    <source>
        <dbReference type="ARBA" id="ARBA00004496"/>
    </source>
</evidence>
<evidence type="ECO:0000259" key="10">
    <source>
        <dbReference type="Pfam" id="PF03725"/>
    </source>
</evidence>
<keyword evidence="3" id="KW-0963">Cytoplasm</keyword>
<dbReference type="SUPFAM" id="SSF54211">
    <property type="entry name" value="Ribosomal protein S5 domain 2-like"/>
    <property type="match status" value="1"/>
</dbReference>
<dbReference type="GO" id="GO:0010467">
    <property type="term" value="P:gene expression"/>
    <property type="evidence" value="ECO:0007669"/>
    <property type="project" value="UniProtKB-ARBA"/>
</dbReference>
<dbReference type="InterPro" id="IPR050080">
    <property type="entry name" value="RNase_PH"/>
</dbReference>
<evidence type="ECO:0000313" key="20">
    <source>
        <dbReference type="Proteomes" id="UP000228888"/>
    </source>
</evidence>
<dbReference type="EMBL" id="PETW01000009">
    <property type="protein sequence ID" value="PIV46599.1"/>
    <property type="molecule type" value="Genomic_DNA"/>
</dbReference>
<dbReference type="InterPro" id="IPR015847">
    <property type="entry name" value="ExoRNase_PH_dom2"/>
</dbReference>
<dbReference type="EMBL" id="PFFF01000042">
    <property type="protein sequence ID" value="PIV89600.1"/>
    <property type="molecule type" value="Genomic_DNA"/>
</dbReference>
<dbReference type="EMBL" id="PFIH01000019">
    <property type="protein sequence ID" value="PIX28231.1"/>
    <property type="molecule type" value="Genomic_DNA"/>
</dbReference>
<accession>A0A2G9LIT8</accession>
<dbReference type="EMBL" id="PEUT01000034">
    <property type="protein sequence ID" value="PIV13727.1"/>
    <property type="molecule type" value="Genomic_DNA"/>
</dbReference>
<dbReference type="EMBL" id="PFMG01000025">
    <property type="protein sequence ID" value="PIY99883.1"/>
    <property type="molecule type" value="Genomic_DNA"/>
</dbReference>
<evidence type="ECO:0000256" key="8">
    <source>
        <dbReference type="ARBA" id="ARBA00062149"/>
    </source>
</evidence>
<dbReference type="Proteomes" id="UP000231449">
    <property type="component" value="Unassembled WGS sequence"/>
</dbReference>